<evidence type="ECO:0000313" key="2">
    <source>
        <dbReference type="Proteomes" id="UP000499080"/>
    </source>
</evidence>
<reference evidence="1 2" key="1">
    <citation type="journal article" date="2019" name="Sci. Rep.">
        <title>Orb-weaving spider Araneus ventricosus genome elucidates the spidroin gene catalogue.</title>
        <authorList>
            <person name="Kono N."/>
            <person name="Nakamura H."/>
            <person name="Ohtoshi R."/>
            <person name="Moran D.A.P."/>
            <person name="Shinohara A."/>
            <person name="Yoshida Y."/>
            <person name="Fujiwara M."/>
            <person name="Mori M."/>
            <person name="Tomita M."/>
            <person name="Arakawa K."/>
        </authorList>
    </citation>
    <scope>NUCLEOTIDE SEQUENCE [LARGE SCALE GENOMIC DNA]</scope>
</reference>
<organism evidence="1 2">
    <name type="scientific">Araneus ventricosus</name>
    <name type="common">Orbweaver spider</name>
    <name type="synonym">Epeira ventricosa</name>
    <dbReference type="NCBI Taxonomy" id="182803"/>
    <lineage>
        <taxon>Eukaryota</taxon>
        <taxon>Metazoa</taxon>
        <taxon>Ecdysozoa</taxon>
        <taxon>Arthropoda</taxon>
        <taxon>Chelicerata</taxon>
        <taxon>Arachnida</taxon>
        <taxon>Araneae</taxon>
        <taxon>Araneomorphae</taxon>
        <taxon>Entelegynae</taxon>
        <taxon>Araneoidea</taxon>
        <taxon>Araneidae</taxon>
        <taxon>Araneus</taxon>
    </lineage>
</organism>
<gene>
    <name evidence="1" type="ORF">AVEN_257397_1</name>
</gene>
<comment type="caution">
    <text evidence="1">The sequence shown here is derived from an EMBL/GenBank/DDBJ whole genome shotgun (WGS) entry which is preliminary data.</text>
</comment>
<dbReference type="OrthoDB" id="120976at2759"/>
<dbReference type="Proteomes" id="UP000499080">
    <property type="component" value="Unassembled WGS sequence"/>
</dbReference>
<feature type="non-terminal residue" evidence="1">
    <location>
        <position position="1"/>
    </location>
</feature>
<accession>A0A4Y2JQN0</accession>
<dbReference type="AlphaFoldDB" id="A0A4Y2JQN0"/>
<proteinExistence type="predicted"/>
<evidence type="ECO:0000313" key="1">
    <source>
        <dbReference type="EMBL" id="GBM91778.1"/>
    </source>
</evidence>
<dbReference type="EMBL" id="BGPR01111349">
    <property type="protein sequence ID" value="GBM91778.1"/>
    <property type="molecule type" value="Genomic_DNA"/>
</dbReference>
<keyword evidence="2" id="KW-1185">Reference proteome</keyword>
<sequence length="131" mass="15149">GFLCCVVFIVGFFTKLIVRLFRWSSRHDWKGNTNLFSRRDDVPVDYNHSIRLQKIHGHRIQVTITQRKYLEAEEGIKLSYPSPHICSKIKKISLFTPVKFGDVTIQNFYDLTPNQNPGFATALYVTVFGVP</sequence>
<name>A0A4Y2JQN0_ARAVE</name>
<protein>
    <submittedName>
        <fullName evidence="1">Uncharacterized protein</fullName>
    </submittedName>
</protein>